<keyword evidence="6" id="KW-1185">Reference proteome</keyword>
<comment type="similarity">
    <text evidence="4 5">Belongs to the PMG family.</text>
</comment>
<name>A0A1U7U2D8_CARSF</name>
<gene>
    <name evidence="7" type="primary">LOC103264222</name>
</gene>
<dbReference type="GeneID" id="103264222"/>
<sequence length="206" mass="22726">MPHSHGHSLRRFYSAPPLSAMEYGSNPISFEDGFCLPSSCHSRTWLLDNVQETHNETTTSCHLTNCEKDLVTEDSRVQSTCLPRVVQTTYCNPRPCERTTCQSETALAALECVSQPYQSGSSQQMGFVVQCHQPASYLEESCLSKTSMSTCCQTLECECSQDQSQRSESSSCRPLVNVAPELQLLESSSTYEPTCCVTGGLQLPSK</sequence>
<dbReference type="GO" id="GO:0005829">
    <property type="term" value="C:cytosol"/>
    <property type="evidence" value="ECO:0007669"/>
    <property type="project" value="UniProtKB-ARBA"/>
</dbReference>
<evidence type="ECO:0000313" key="6">
    <source>
        <dbReference type="Proteomes" id="UP000189704"/>
    </source>
</evidence>
<evidence type="ECO:0000256" key="1">
    <source>
        <dbReference type="ARBA" id="ARBA00003327"/>
    </source>
</evidence>
<dbReference type="PANTHER" id="PTHR23260">
    <property type="entry name" value="KERATIN ASSOCIATED PROTEIN 3-3-RELATED"/>
    <property type="match status" value="1"/>
</dbReference>
<dbReference type="Pfam" id="PF05287">
    <property type="entry name" value="PMG"/>
    <property type="match status" value="1"/>
</dbReference>
<dbReference type="KEGG" id="csyr:103264222"/>
<accession>A0A1U7U2D8</accession>
<organism evidence="6 7">
    <name type="scientific">Carlito syrichta</name>
    <name type="common">Philippine tarsier</name>
    <name type="synonym">Tarsius syrichta</name>
    <dbReference type="NCBI Taxonomy" id="1868482"/>
    <lineage>
        <taxon>Eukaryota</taxon>
        <taxon>Metazoa</taxon>
        <taxon>Chordata</taxon>
        <taxon>Craniata</taxon>
        <taxon>Vertebrata</taxon>
        <taxon>Euteleostomi</taxon>
        <taxon>Mammalia</taxon>
        <taxon>Eutheria</taxon>
        <taxon>Euarchontoglires</taxon>
        <taxon>Primates</taxon>
        <taxon>Haplorrhini</taxon>
        <taxon>Tarsiiformes</taxon>
        <taxon>Tarsiidae</taxon>
        <taxon>Carlito</taxon>
    </lineage>
</organism>
<dbReference type="PANTHER" id="PTHR23260:SF8">
    <property type="entry name" value="KERATIN-ASSOCIATED PROTEIN"/>
    <property type="match status" value="1"/>
</dbReference>
<dbReference type="Proteomes" id="UP000189704">
    <property type="component" value="Unplaced"/>
</dbReference>
<proteinExistence type="inferred from homology"/>
<reference evidence="7" key="1">
    <citation type="submission" date="2025-08" db="UniProtKB">
        <authorList>
            <consortium name="RefSeq"/>
        </authorList>
    </citation>
    <scope>IDENTIFICATION</scope>
</reference>
<comment type="function">
    <text evidence="1 5">In the hair cortex, hair keratin intermediate filaments are embedded in an interfilamentous matrix, consisting of hair keratin-associated proteins (KRTAP), which are essential for the formation of a rigid and resistant hair shaft through their extensive disulfide bond cross-linking with abundant cysteine residues of hair keratins. The matrix proteins include the high-sulfur and high-glycine-tyrosine keratins.</text>
</comment>
<dbReference type="RefSeq" id="XP_008060056.1">
    <property type="nucleotide sequence ID" value="XM_008061865.1"/>
</dbReference>
<dbReference type="InterPro" id="IPR007659">
    <property type="entry name" value="Keratin_matx"/>
</dbReference>
<evidence type="ECO:0000256" key="2">
    <source>
        <dbReference type="ARBA" id="ARBA00022737"/>
    </source>
</evidence>
<keyword evidence="2" id="KW-0677">Repeat</keyword>
<evidence type="ECO:0000256" key="5">
    <source>
        <dbReference type="RuleBase" id="RU369044"/>
    </source>
</evidence>
<evidence type="ECO:0000256" key="4">
    <source>
        <dbReference type="ARBA" id="ARBA00034495"/>
    </source>
</evidence>
<dbReference type="GO" id="GO:0005198">
    <property type="term" value="F:structural molecule activity"/>
    <property type="evidence" value="ECO:0007669"/>
    <property type="project" value="InterPro"/>
</dbReference>
<evidence type="ECO:0000256" key="3">
    <source>
        <dbReference type="ARBA" id="ARBA00022744"/>
    </source>
</evidence>
<dbReference type="OrthoDB" id="9832400at2759"/>
<dbReference type="GO" id="GO:0045095">
    <property type="term" value="C:keratin filament"/>
    <property type="evidence" value="ECO:0007669"/>
    <property type="project" value="UniProtKB-UniRule"/>
</dbReference>
<keyword evidence="3 5" id="KW-0416">Keratin</keyword>
<protein>
    <recommendedName>
        <fullName evidence="5">Keratin-associated protein</fullName>
    </recommendedName>
</protein>
<evidence type="ECO:0000313" key="7">
    <source>
        <dbReference type="RefSeq" id="XP_008060056.1"/>
    </source>
</evidence>
<dbReference type="InterPro" id="IPR007951">
    <property type="entry name" value="KRTAP_PMG"/>
</dbReference>
<comment type="subunit">
    <text evidence="5">Interacts with hair keratins.</text>
</comment>
<dbReference type="AlphaFoldDB" id="A0A1U7U2D8"/>